<keyword evidence="2" id="KW-0732">Signal</keyword>
<feature type="region of interest" description="Disordered" evidence="1">
    <location>
        <begin position="72"/>
        <end position="92"/>
    </location>
</feature>
<dbReference type="InterPro" id="IPR011690">
    <property type="entry name" value="P_starv_induced_PsiF"/>
</dbReference>
<reference evidence="3 4" key="1">
    <citation type="submission" date="2017-09" db="EMBL/GenBank/DDBJ databases">
        <title>Metagenomic Analysis Reveals Denitrifying Candidatus Accumulibacter and Flanking Population as a Source of N2O.</title>
        <authorList>
            <person name="Gao H."/>
            <person name="Mao Y."/>
            <person name="Zhao X."/>
            <person name="Liu W.-T."/>
            <person name="Zhang T."/>
            <person name="Wells G."/>
        </authorList>
    </citation>
    <scope>NUCLEOTIDE SEQUENCE [LARGE SCALE GENOMIC DNA]</scope>
    <source>
        <strain evidence="3">CANDO_2_IC</strain>
    </source>
</reference>
<dbReference type="EMBL" id="PDHS01000244">
    <property type="protein sequence ID" value="MQM30972.1"/>
    <property type="molecule type" value="Genomic_DNA"/>
</dbReference>
<sequence length="117" mass="12309">MKALIAIVALVFASSGVLAAEEKKEPSAAQKAQQEKMTFCNAEAKTKALTGDERKQFMSNCLKKAPAAATPATSPEAVVAPAKTSQQDKMTECNAKAGSKALKGDERKAFMSECLKG</sequence>
<feature type="signal peptide" evidence="2">
    <location>
        <begin position="1"/>
        <end position="19"/>
    </location>
</feature>
<organism evidence="3 4">
    <name type="scientific">Candidatus Accumulibacter phosphatis</name>
    <dbReference type="NCBI Taxonomy" id="327160"/>
    <lineage>
        <taxon>Bacteria</taxon>
        <taxon>Pseudomonadati</taxon>
        <taxon>Pseudomonadota</taxon>
        <taxon>Betaproteobacteria</taxon>
        <taxon>Candidatus Accumulibacter</taxon>
    </lineage>
</organism>
<evidence type="ECO:0000256" key="2">
    <source>
        <dbReference type="SAM" id="SignalP"/>
    </source>
</evidence>
<dbReference type="Pfam" id="PF07769">
    <property type="entry name" value="PsiF_repeat"/>
    <property type="match status" value="2"/>
</dbReference>
<evidence type="ECO:0000256" key="1">
    <source>
        <dbReference type="SAM" id="MobiDB-lite"/>
    </source>
</evidence>
<proteinExistence type="predicted"/>
<gene>
    <name evidence="3" type="ORF">CRU78_10790</name>
</gene>
<accession>A0A6A7RVM0</accession>
<evidence type="ECO:0000313" key="4">
    <source>
        <dbReference type="Proteomes" id="UP000342300"/>
    </source>
</evidence>
<evidence type="ECO:0000313" key="3">
    <source>
        <dbReference type="EMBL" id="MQM30972.1"/>
    </source>
</evidence>
<comment type="caution">
    <text evidence="3">The sequence shown here is derived from an EMBL/GenBank/DDBJ whole genome shotgun (WGS) entry which is preliminary data.</text>
</comment>
<dbReference type="Proteomes" id="UP000342300">
    <property type="component" value="Unassembled WGS sequence"/>
</dbReference>
<name>A0A6A7RVM0_9PROT</name>
<feature type="compositionally biased region" description="Low complexity" evidence="1">
    <location>
        <begin position="72"/>
        <end position="82"/>
    </location>
</feature>
<feature type="chain" id="PRO_5025353629" evidence="2">
    <location>
        <begin position="20"/>
        <end position="117"/>
    </location>
</feature>
<protein>
    <submittedName>
        <fullName evidence="3">Phosphate-starvation-inducible protein PsiF</fullName>
    </submittedName>
</protein>
<dbReference type="AlphaFoldDB" id="A0A6A7RVM0"/>